<dbReference type="eggNOG" id="ENOG502RQ2Z">
    <property type="taxonomic scope" value="Eukaryota"/>
</dbReference>
<accession>B9WG39</accession>
<reference evidence="3 4" key="1">
    <citation type="journal article" date="2009" name="Genome Res.">
        <title>Comparative genomics of the fungal pathogens Candida dubliniensis and Candida albicans.</title>
        <authorList>
            <person name="Jackson A.P."/>
            <person name="Gamble J.A."/>
            <person name="Yeomans T."/>
            <person name="Moran G.P."/>
            <person name="Saunders D."/>
            <person name="Harris D."/>
            <person name="Aslett M."/>
            <person name="Barrell J.F."/>
            <person name="Butler G."/>
            <person name="Citiulo F."/>
            <person name="Coleman D.C."/>
            <person name="de Groot P.W.J."/>
            <person name="Goodwin T.J."/>
            <person name="Quail M.A."/>
            <person name="McQuillan J."/>
            <person name="Munro C.A."/>
            <person name="Pain A."/>
            <person name="Poulter R.T."/>
            <person name="Rajandream M.A."/>
            <person name="Renauld H."/>
            <person name="Spiering M.J."/>
            <person name="Tivey A."/>
            <person name="Gow N.A.R."/>
            <person name="Barrell B."/>
            <person name="Sullivan D.J."/>
            <person name="Berriman M."/>
        </authorList>
    </citation>
    <scope>NUCLEOTIDE SEQUENCE [LARGE SCALE GENOMIC DNA]</scope>
    <source>
        <strain evidence="4">CD36 / ATCC MYA-646 / CBS 7987 / NCPF 3949 / NRRL Y-17841</strain>
    </source>
</reference>
<organism evidence="3 4">
    <name type="scientific">Candida dubliniensis (strain CD36 / ATCC MYA-646 / CBS 7987 / NCPF 3949 / NRRL Y-17841)</name>
    <name type="common">Yeast</name>
    <dbReference type="NCBI Taxonomy" id="573826"/>
    <lineage>
        <taxon>Eukaryota</taxon>
        <taxon>Fungi</taxon>
        <taxon>Dikarya</taxon>
        <taxon>Ascomycota</taxon>
        <taxon>Saccharomycotina</taxon>
        <taxon>Pichiomycetes</taxon>
        <taxon>Debaryomycetaceae</taxon>
        <taxon>Candida/Lodderomyces clade</taxon>
        <taxon>Candida</taxon>
    </lineage>
</organism>
<name>B9WG39_CANDC</name>
<feature type="region of interest" description="Disordered" evidence="1">
    <location>
        <begin position="1"/>
        <end position="62"/>
    </location>
</feature>
<dbReference type="VEuPathDB" id="FungiDB:CD36_43350"/>
<dbReference type="GeneID" id="8047609"/>
<dbReference type="CGD" id="CAL0000163235">
    <property type="gene designation" value="Cd36_43350"/>
</dbReference>
<dbReference type="AlphaFoldDB" id="B9WG39"/>
<dbReference type="Proteomes" id="UP000002605">
    <property type="component" value="Chromosome 4"/>
</dbReference>
<evidence type="ECO:0000313" key="4">
    <source>
        <dbReference type="Proteomes" id="UP000002605"/>
    </source>
</evidence>
<evidence type="ECO:0000313" key="3">
    <source>
        <dbReference type="EMBL" id="CAX42209.1"/>
    </source>
</evidence>
<proteinExistence type="predicted"/>
<evidence type="ECO:0000256" key="1">
    <source>
        <dbReference type="SAM" id="MobiDB-lite"/>
    </source>
</evidence>
<gene>
    <name evidence="2" type="ordered locus">Cd36_43350</name>
    <name evidence="3" type="ORF">CD36_43350</name>
</gene>
<keyword evidence="4" id="KW-1185">Reference proteome</keyword>
<protein>
    <submittedName>
        <fullName evidence="3">Uncharacterized protein</fullName>
    </submittedName>
</protein>
<feature type="compositionally biased region" description="Pro residues" evidence="1">
    <location>
        <begin position="39"/>
        <end position="57"/>
    </location>
</feature>
<dbReference type="KEGG" id="cdu:CD36_43350"/>
<dbReference type="HOGENOM" id="CLU_056751_0_0_1"/>
<evidence type="ECO:0000313" key="2">
    <source>
        <dbReference type="CGD" id="CAL0000163235"/>
    </source>
</evidence>
<sequence>MSKQDSPPDYTNRASDNYNPHETDNSIPPAFTPNSLEVHPPPFSLSSPPPPPPPPPDQHNFHVPAYFQNQITPAWTIVINNRFWTDGFRIFVSEDASNKFDAFKKSKNPEIIQLQEQGIGVPLFKAITSYIPLATKFITFRRYVPTNLHPFDIDKDYYDYCIVKRKLHVGYDSYIFEFTPDPKQPKLNFQVILFSHSVLPIHDYIYKGERHRWIDESNLRRFKELWQVKYGFKHTYLIDGQPALTDNWDGQSDKLNKNKKNPYLDNFFKMKFSISSRYPKPEYYGPHCTDTLGEAEAFFKLGYAELKIDDLGKGYSQNDDVNYESIFSIPEEELVTICIATVLKRQKDIEEEKKNRRRRAN</sequence>
<dbReference type="OrthoDB" id="4026683at2759"/>
<dbReference type="RefSeq" id="XP_002419993.1">
    <property type="nucleotide sequence ID" value="XM_002419948.1"/>
</dbReference>
<dbReference type="EMBL" id="FM992691">
    <property type="protein sequence ID" value="CAX42209.1"/>
    <property type="molecule type" value="Genomic_DNA"/>
</dbReference>